<feature type="compositionally biased region" description="Polar residues" evidence="2">
    <location>
        <begin position="1206"/>
        <end position="1220"/>
    </location>
</feature>
<feature type="coiled-coil region" evidence="1">
    <location>
        <begin position="305"/>
        <end position="489"/>
    </location>
</feature>
<dbReference type="Pfam" id="PF00498">
    <property type="entry name" value="FHA"/>
    <property type="match status" value="1"/>
</dbReference>
<feature type="coiled-coil region" evidence="1">
    <location>
        <begin position="1062"/>
        <end position="1120"/>
    </location>
</feature>
<accession>A0AAY4B8L5</accession>
<dbReference type="Gene3D" id="1.20.5.1700">
    <property type="match status" value="1"/>
</dbReference>
<reference evidence="4 5" key="1">
    <citation type="submission" date="2020-06" db="EMBL/GenBank/DDBJ databases">
        <authorList>
            <consortium name="Wellcome Sanger Institute Data Sharing"/>
        </authorList>
    </citation>
    <scope>NUCLEOTIDE SEQUENCE [LARGE SCALE GENOMIC DNA]</scope>
</reference>
<dbReference type="InterPro" id="IPR000253">
    <property type="entry name" value="FHA_dom"/>
</dbReference>
<dbReference type="PROSITE" id="PS50006">
    <property type="entry name" value="FHA_DOMAIN"/>
    <property type="match status" value="1"/>
</dbReference>
<protein>
    <recommendedName>
        <fullName evidence="3">FHA domain-containing protein</fullName>
    </recommendedName>
</protein>
<proteinExistence type="predicted"/>
<organism evidence="4 5">
    <name type="scientific">Denticeps clupeoides</name>
    <name type="common">denticle herring</name>
    <dbReference type="NCBI Taxonomy" id="299321"/>
    <lineage>
        <taxon>Eukaryota</taxon>
        <taxon>Metazoa</taxon>
        <taxon>Chordata</taxon>
        <taxon>Craniata</taxon>
        <taxon>Vertebrata</taxon>
        <taxon>Euteleostomi</taxon>
        <taxon>Actinopterygii</taxon>
        <taxon>Neopterygii</taxon>
        <taxon>Teleostei</taxon>
        <taxon>Clupei</taxon>
        <taxon>Clupeiformes</taxon>
        <taxon>Denticipitoidei</taxon>
        <taxon>Denticipitidae</taxon>
        <taxon>Denticeps</taxon>
    </lineage>
</organism>
<reference evidence="4" key="2">
    <citation type="submission" date="2025-08" db="UniProtKB">
        <authorList>
            <consortium name="Ensembl"/>
        </authorList>
    </citation>
    <scope>IDENTIFICATION</scope>
</reference>
<feature type="region of interest" description="Disordered" evidence="2">
    <location>
        <begin position="105"/>
        <end position="165"/>
    </location>
</feature>
<feature type="coiled-coil region" evidence="1">
    <location>
        <begin position="824"/>
        <end position="851"/>
    </location>
</feature>
<dbReference type="Ensembl" id="ENSDCDT00010018361.1">
    <property type="protein sequence ID" value="ENSDCDP00010017319.1"/>
    <property type="gene ID" value="ENSDCDG00010007930.1"/>
</dbReference>
<evidence type="ECO:0000313" key="5">
    <source>
        <dbReference type="Proteomes" id="UP000694580"/>
    </source>
</evidence>
<evidence type="ECO:0000259" key="3">
    <source>
        <dbReference type="PROSITE" id="PS50006"/>
    </source>
</evidence>
<evidence type="ECO:0000256" key="1">
    <source>
        <dbReference type="SAM" id="Coils"/>
    </source>
</evidence>
<evidence type="ECO:0000313" key="4">
    <source>
        <dbReference type="Ensembl" id="ENSDCDP00010017319.1"/>
    </source>
</evidence>
<dbReference type="SUPFAM" id="SSF49879">
    <property type="entry name" value="SMAD/FHA domain"/>
    <property type="match status" value="1"/>
</dbReference>
<feature type="coiled-coil region" evidence="1">
    <location>
        <begin position="242"/>
        <end position="269"/>
    </location>
</feature>
<feature type="region of interest" description="Disordered" evidence="2">
    <location>
        <begin position="1196"/>
        <end position="1220"/>
    </location>
</feature>
<dbReference type="GeneTree" id="ENSGT00940000154171"/>
<keyword evidence="5" id="KW-1185">Reference proteome</keyword>
<dbReference type="InterPro" id="IPR008984">
    <property type="entry name" value="SMAD_FHA_dom_sf"/>
</dbReference>
<dbReference type="PANTHER" id="PTHR18853">
    <property type="entry name" value="FORKHEAD-ASSOCIATED DOMAIN-CONTAINING PROTEIN 1-RELATED"/>
    <property type="match status" value="1"/>
</dbReference>
<dbReference type="AlphaFoldDB" id="A0AAY4B8L5"/>
<gene>
    <name evidence="4" type="primary">FHAD1</name>
</gene>
<reference evidence="4" key="3">
    <citation type="submission" date="2025-09" db="UniProtKB">
        <authorList>
            <consortium name="Ensembl"/>
        </authorList>
    </citation>
    <scope>IDENTIFICATION</scope>
</reference>
<keyword evidence="1" id="KW-0175">Coiled coil</keyword>
<dbReference type="Gene3D" id="2.60.200.20">
    <property type="match status" value="1"/>
</dbReference>
<dbReference type="Proteomes" id="UP000694580">
    <property type="component" value="Chromosome 10"/>
</dbReference>
<dbReference type="InterPro" id="IPR052642">
    <property type="entry name" value="CC-FHA_domain"/>
</dbReference>
<dbReference type="PANTHER" id="PTHR18853:SF10">
    <property type="entry name" value="FHA DOMAIN-CONTAINING PROTEIN"/>
    <property type="match status" value="1"/>
</dbReference>
<evidence type="ECO:0000256" key="2">
    <source>
        <dbReference type="SAM" id="MobiDB-lite"/>
    </source>
</evidence>
<dbReference type="SMART" id="SM00240">
    <property type="entry name" value="FHA"/>
    <property type="match status" value="1"/>
</dbReference>
<name>A0AAY4B8L5_9TELE</name>
<feature type="coiled-coil region" evidence="1">
    <location>
        <begin position="566"/>
        <end position="711"/>
    </location>
</feature>
<sequence>MKGFLRTQGWVFKLQPKTTEVGKHKDSDLCLLNGGVEEHHAVIEWSDAHRCYVLSDLNSAHGTYVNDCRIHNASVRLAPGDQLHFGYGGSTYELSLENASPLPLLGKEQGPVSPSWTWGDASLKPRPPVRTRPISAGGKRPGQGHPSKATASSQRPGSGPSVKGGLFQSVQSLQHLLQEKEERLLRLEGEVGRLNMFHVECIQKDHLIAKLQGEVSALTHRLSDLQTCPDVRLALCSMETEINHKSEQIQQLREQMVVLQASGEEVKQAVTEKDLKISGLRALIEKLRNDNSKISGLVSSLQSDLATRERQALKLSAEVDRLRQDVRHKDAQLGNLHNKISTMKENKKQQEELFARENEVYSLKKDVEKLVKNLGEKENENKILNTERNLLKNRLQKKTLELLSLQAEVGRVRQQQQVSEQKKEEVQTELQSTQSQVLEEVKSVLGQKEVLRSKMQELEEKLQKQDEEVARRKQETQALESRLEDFKSRLQESDSVDALQKEISALHTNTCACTSLDWVMVLTHSLLITLITPLQEAALALKNAGIDVPNTSDGVAAAIRVLWQQHQDCERKLQHLQVEFEALQQRETGSRELLDKLSSERQEMEREKQQVTENESRLRLQSCSMEAEFSAKLEQARQREEELKISLEATENRLQEQSMKVQEGVEEMMRNVEAALEKGAEEERERYRKREEEYREEVQQHTHTIEELRGSWNTENQKRLEMEIERDALREQLRENSTRKKAPPAPVDDPENMASLRALLVQSQQEVASRGGIIAGLSRDLAHTHARISDMTGELSEQQKLELERHRALAVDQRVELSTMTQKLSMMSQLVEQKDAELKEVKEELRLSQGRTQKISADIASEKQNSKDGEYIHPALSNQSPAQPSHPQDVLMVASTDDLSEQGSKCRGGRHEEVIRQQQEVLSEMRRRIKALEINWQIQLLEQQGHSVKQELNKKKKSQNSMEKKAVIASMCGFPLSSGVLSEVSLERSARLDMTDALELSERTYMDLARVLCEALEMSEEQLTGCSPMRHLTPREREKLGSLRDRDLELLRTRLALQHSLTKRTQLQLQESQREMHTLRENQGVADQQQAKLESVCLELQKEREESALLREELEHSSTRLETICKRTTQRKAGSTEKRAGRAGPNSCEQKSESTEKLSVVKRAFGLQEKLRKREFEVETLKKQLRAKEEELACVTSPPRHIQMANPRQSPSTEPCAESN</sequence>
<dbReference type="CDD" id="cd22700">
    <property type="entry name" value="FHA_FHAD1"/>
    <property type="match status" value="1"/>
</dbReference>
<feature type="region of interest" description="Disordered" evidence="2">
    <location>
        <begin position="1127"/>
        <end position="1155"/>
    </location>
</feature>
<feature type="domain" description="FHA" evidence="3">
    <location>
        <begin position="19"/>
        <end position="70"/>
    </location>
</feature>